<evidence type="ECO:0000256" key="1">
    <source>
        <dbReference type="SAM" id="MobiDB-lite"/>
    </source>
</evidence>
<sequence length="20" mass="2128">MVMESRPPPRRAASAGVALM</sequence>
<accession>A0A0A9FUP3</accession>
<name>A0A0A9FUP3_ARUDO</name>
<evidence type="ECO:0000313" key="2">
    <source>
        <dbReference type="EMBL" id="JAE15987.1"/>
    </source>
</evidence>
<dbReference type="EMBL" id="GBRH01181909">
    <property type="protein sequence ID" value="JAE15987.1"/>
    <property type="molecule type" value="Transcribed_RNA"/>
</dbReference>
<proteinExistence type="predicted"/>
<reference evidence="2" key="1">
    <citation type="submission" date="2014-09" db="EMBL/GenBank/DDBJ databases">
        <authorList>
            <person name="Magalhaes I.L.F."/>
            <person name="Oliveira U."/>
            <person name="Santos F.R."/>
            <person name="Vidigal T.H.D.A."/>
            <person name="Brescovit A.D."/>
            <person name="Santos A.J."/>
        </authorList>
    </citation>
    <scope>NUCLEOTIDE SEQUENCE</scope>
    <source>
        <tissue evidence="2">Shoot tissue taken approximately 20 cm above the soil surface</tissue>
    </source>
</reference>
<reference evidence="2" key="2">
    <citation type="journal article" date="2015" name="Data Brief">
        <title>Shoot transcriptome of the giant reed, Arundo donax.</title>
        <authorList>
            <person name="Barrero R.A."/>
            <person name="Guerrero F.D."/>
            <person name="Moolhuijzen P."/>
            <person name="Goolsby J.A."/>
            <person name="Tidwell J."/>
            <person name="Bellgard S.E."/>
            <person name="Bellgard M.I."/>
        </authorList>
    </citation>
    <scope>NUCLEOTIDE SEQUENCE</scope>
    <source>
        <tissue evidence="2">Shoot tissue taken approximately 20 cm above the soil surface</tissue>
    </source>
</reference>
<dbReference type="AlphaFoldDB" id="A0A0A9FUP3"/>
<protein>
    <submittedName>
        <fullName evidence="2">Uncharacterized protein</fullName>
    </submittedName>
</protein>
<feature type="region of interest" description="Disordered" evidence="1">
    <location>
        <begin position="1"/>
        <end position="20"/>
    </location>
</feature>
<organism evidence="2">
    <name type="scientific">Arundo donax</name>
    <name type="common">Giant reed</name>
    <name type="synonym">Donax arundinaceus</name>
    <dbReference type="NCBI Taxonomy" id="35708"/>
    <lineage>
        <taxon>Eukaryota</taxon>
        <taxon>Viridiplantae</taxon>
        <taxon>Streptophyta</taxon>
        <taxon>Embryophyta</taxon>
        <taxon>Tracheophyta</taxon>
        <taxon>Spermatophyta</taxon>
        <taxon>Magnoliopsida</taxon>
        <taxon>Liliopsida</taxon>
        <taxon>Poales</taxon>
        <taxon>Poaceae</taxon>
        <taxon>PACMAD clade</taxon>
        <taxon>Arundinoideae</taxon>
        <taxon>Arundineae</taxon>
        <taxon>Arundo</taxon>
    </lineage>
</organism>